<proteinExistence type="predicted"/>
<dbReference type="Proteomes" id="UP000255297">
    <property type="component" value="Unassembled WGS sequence"/>
</dbReference>
<sequence>MKFFDKLNFFLIEMGVTEKNVFIPWLIKQAQLNCDVDAISYDDQDNNEVSFDVSKISVSDFKKLLIFFKLPVDTLSINNQLFVSNQFLNDSIFDQIKNDLRNLVQNRKEKQSIDPMSFSPEESEDDDFVIIDSNDEGEKIDFETFPWLNPKHPLYFPATQSDGTSLTRWEAVDKFSVENWYPHLEKYTFVTTFIKLDYDDIQFLMGNGSPEYDSTLLEHSFDHFLSQLRNQEAFMRLSSRSPKDSKALFDEAATIMSKDFSNWNEFDNKNQQLVAFVASMTKAMKITSGRKIIETIQQSPRVHNDLIALMSTASRSNCTTNIVLREWYSIRPDHEFRAFVSRRCRKESIVTAIAQYFHFLYFDKAPTDCFNFLEEDTKKNLILKFQNYILKSIDPAVANFLNFASEQDDDNSIDCIREYIVDIALIPINQYHGEMTDDNTIHIGGSTYIIMVIELNPFAPSATGCALFNWKTDLDMLWGKASCDYPVFSYRTQPREDLRSVTLLPSNHQEVIQKAREKRISHSTAAVITPVSPQLETPVSILNQGQGFFSMPVTSSCTKKADPDTFPSPF</sequence>
<evidence type="ECO:0000313" key="1">
    <source>
        <dbReference type="EMBL" id="STY31289.1"/>
    </source>
</evidence>
<dbReference type="EMBL" id="UGPB01000001">
    <property type="protein sequence ID" value="STY31289.1"/>
    <property type="molecule type" value="Genomic_DNA"/>
</dbReference>
<accession>A0A378LV70</accession>
<protein>
    <submittedName>
        <fullName evidence="1">D123</fullName>
    </submittedName>
</protein>
<dbReference type="OrthoDB" id="5650053at2"/>
<dbReference type="RefSeq" id="WP_115262309.1">
    <property type="nucleotide sequence ID" value="NZ_CAAAIS010000016.1"/>
</dbReference>
<dbReference type="InterPro" id="IPR009772">
    <property type="entry name" value="CDC123"/>
</dbReference>
<name>A0A378LV70_9GAMM</name>
<dbReference type="Pfam" id="PF07065">
    <property type="entry name" value="D123"/>
    <property type="match status" value="1"/>
</dbReference>
<gene>
    <name evidence="1" type="ORF">NCTC11532_02827</name>
</gene>
<keyword evidence="2" id="KW-1185">Reference proteome</keyword>
<evidence type="ECO:0000313" key="2">
    <source>
        <dbReference type="Proteomes" id="UP000255297"/>
    </source>
</evidence>
<dbReference type="AlphaFoldDB" id="A0A378LV70"/>
<organism evidence="1 2">
    <name type="scientific">Legionella wadsworthii</name>
    <dbReference type="NCBI Taxonomy" id="28088"/>
    <lineage>
        <taxon>Bacteria</taxon>
        <taxon>Pseudomonadati</taxon>
        <taxon>Pseudomonadota</taxon>
        <taxon>Gammaproteobacteria</taxon>
        <taxon>Legionellales</taxon>
        <taxon>Legionellaceae</taxon>
        <taxon>Legionella</taxon>
    </lineage>
</organism>
<dbReference type="STRING" id="1122170.GCA_000701265_01291"/>
<reference evidence="1 2" key="1">
    <citation type="submission" date="2018-06" db="EMBL/GenBank/DDBJ databases">
        <authorList>
            <consortium name="Pathogen Informatics"/>
            <person name="Doyle S."/>
        </authorList>
    </citation>
    <scope>NUCLEOTIDE SEQUENCE [LARGE SCALE GENOMIC DNA]</scope>
    <source>
        <strain evidence="1 2">NCTC11532</strain>
    </source>
</reference>